<gene>
    <name evidence="1" type="ORF">AYI68_g1793</name>
</gene>
<proteinExistence type="predicted"/>
<reference evidence="1 2" key="1">
    <citation type="journal article" date="2016" name="Mol. Biol. Evol.">
        <title>Genome-Wide Survey of Gut Fungi (Harpellales) Reveals the First Horizontally Transferred Ubiquitin Gene from a Mosquito Host.</title>
        <authorList>
            <person name="Wang Y."/>
            <person name="White M.M."/>
            <person name="Kvist S."/>
            <person name="Moncalvo J.M."/>
        </authorList>
    </citation>
    <scope>NUCLEOTIDE SEQUENCE [LARGE SCALE GENOMIC DNA]</scope>
    <source>
        <strain evidence="1 2">ALG-7-W6</strain>
    </source>
</reference>
<organism evidence="1 2">
    <name type="scientific">Smittium mucronatum</name>
    <dbReference type="NCBI Taxonomy" id="133383"/>
    <lineage>
        <taxon>Eukaryota</taxon>
        <taxon>Fungi</taxon>
        <taxon>Fungi incertae sedis</taxon>
        <taxon>Zoopagomycota</taxon>
        <taxon>Kickxellomycotina</taxon>
        <taxon>Harpellomycetes</taxon>
        <taxon>Harpellales</taxon>
        <taxon>Legeriomycetaceae</taxon>
        <taxon>Smittium</taxon>
    </lineage>
</organism>
<name>A0A1R0H4S1_9FUNG</name>
<dbReference type="EMBL" id="LSSL01000640">
    <property type="protein sequence ID" value="OLY84054.1"/>
    <property type="molecule type" value="Genomic_DNA"/>
</dbReference>
<sequence>MLPFCADQLKDYFINQIACPDKQVPYIDFQRSYRRQKKAKADSQVFVVGGYDLPIKVPGTGFQHEIIPYNTNFPLNNEAPILNDCVNELSEILGKIIFIPFSRISSYSFIILSRA</sequence>
<keyword evidence="2" id="KW-1185">Reference proteome</keyword>
<dbReference type="AlphaFoldDB" id="A0A1R0H4S1"/>
<evidence type="ECO:0000313" key="2">
    <source>
        <dbReference type="Proteomes" id="UP000187455"/>
    </source>
</evidence>
<evidence type="ECO:0000313" key="1">
    <source>
        <dbReference type="EMBL" id="OLY84054.1"/>
    </source>
</evidence>
<comment type="caution">
    <text evidence="1">The sequence shown here is derived from an EMBL/GenBank/DDBJ whole genome shotgun (WGS) entry which is preliminary data.</text>
</comment>
<accession>A0A1R0H4S1</accession>
<protein>
    <submittedName>
        <fullName evidence="1">Uncharacterized protein</fullName>
    </submittedName>
</protein>
<dbReference type="Proteomes" id="UP000187455">
    <property type="component" value="Unassembled WGS sequence"/>
</dbReference>